<keyword evidence="13" id="KW-0472">Membrane</keyword>
<reference evidence="17 18" key="1">
    <citation type="submission" date="2018-08" db="EMBL/GenBank/DDBJ databases">
        <authorList>
            <person name="Laetsch R D."/>
            <person name="Stevens L."/>
            <person name="Kumar S."/>
            <person name="Blaxter L. M."/>
        </authorList>
    </citation>
    <scope>NUCLEOTIDE SEQUENCE [LARGE SCALE GENOMIC DNA]</scope>
</reference>
<evidence type="ECO:0000256" key="13">
    <source>
        <dbReference type="ARBA" id="ARBA00023136"/>
    </source>
</evidence>
<dbReference type="GO" id="GO:0030003">
    <property type="term" value="P:intracellular monoatomic cation homeostasis"/>
    <property type="evidence" value="ECO:0007669"/>
    <property type="project" value="TreeGrafter"/>
</dbReference>
<dbReference type="PANTHER" id="PTHR14009:SF1">
    <property type="entry name" value="MITOCHONDRIAL PROTON_CALCIUM EXCHANGER PROTEIN"/>
    <property type="match status" value="1"/>
</dbReference>
<keyword evidence="12 14" id="KW-0496">Mitochondrion</keyword>
<evidence type="ECO:0000256" key="14">
    <source>
        <dbReference type="PROSITE-ProRule" id="PRU01094"/>
    </source>
</evidence>
<dbReference type="GO" id="GO:0043022">
    <property type="term" value="F:ribosome binding"/>
    <property type="evidence" value="ECO:0007669"/>
    <property type="project" value="InterPro"/>
</dbReference>
<keyword evidence="8" id="KW-0809">Transit peptide</keyword>
<dbReference type="Pfam" id="PF07766">
    <property type="entry name" value="LETM1_RBD"/>
    <property type="match status" value="1"/>
</dbReference>
<evidence type="ECO:0000256" key="4">
    <source>
        <dbReference type="ARBA" id="ARBA00022692"/>
    </source>
</evidence>
<dbReference type="OMA" id="IFMHILR"/>
<protein>
    <recommendedName>
        <fullName evidence="16">Letm1 RBD domain-containing protein</fullName>
    </recommendedName>
</protein>
<keyword evidence="4" id="KW-0812">Transmembrane</keyword>
<evidence type="ECO:0000256" key="9">
    <source>
        <dbReference type="ARBA" id="ARBA00022989"/>
    </source>
</evidence>
<evidence type="ECO:0000256" key="1">
    <source>
        <dbReference type="ARBA" id="ARBA00004434"/>
    </source>
</evidence>
<evidence type="ECO:0000256" key="6">
    <source>
        <dbReference type="ARBA" id="ARBA00022792"/>
    </source>
</evidence>
<accession>A0A3P7JQD5</accession>
<evidence type="ECO:0000256" key="11">
    <source>
        <dbReference type="ARBA" id="ARBA00023065"/>
    </source>
</evidence>
<keyword evidence="7" id="KW-0106">Calcium</keyword>
<evidence type="ECO:0000256" key="5">
    <source>
        <dbReference type="ARBA" id="ARBA00022723"/>
    </source>
</evidence>
<name>A0A3P7JQD5_LITSI</name>
<evidence type="ECO:0000256" key="10">
    <source>
        <dbReference type="ARBA" id="ARBA00023054"/>
    </source>
</evidence>
<keyword evidence="18" id="KW-1185">Reference proteome</keyword>
<evidence type="ECO:0000256" key="12">
    <source>
        <dbReference type="ARBA" id="ARBA00023128"/>
    </source>
</evidence>
<dbReference type="OrthoDB" id="624114at2759"/>
<keyword evidence="11" id="KW-0406">Ion transport</keyword>
<feature type="domain" description="Letm1 RBD" evidence="16">
    <location>
        <begin position="1"/>
        <end position="151"/>
    </location>
</feature>
<keyword evidence="5" id="KW-0479">Metal-binding</keyword>
<organism evidence="17 18">
    <name type="scientific">Litomosoides sigmodontis</name>
    <name type="common">Filarial nematode worm</name>
    <dbReference type="NCBI Taxonomy" id="42156"/>
    <lineage>
        <taxon>Eukaryota</taxon>
        <taxon>Metazoa</taxon>
        <taxon>Ecdysozoa</taxon>
        <taxon>Nematoda</taxon>
        <taxon>Chromadorea</taxon>
        <taxon>Rhabditida</taxon>
        <taxon>Spirurina</taxon>
        <taxon>Spiruromorpha</taxon>
        <taxon>Filarioidea</taxon>
        <taxon>Onchocercidae</taxon>
        <taxon>Litomosoides</taxon>
    </lineage>
</organism>
<proteinExistence type="predicted"/>
<dbReference type="STRING" id="42156.A0A3P7JQD5"/>
<dbReference type="Proteomes" id="UP000277928">
    <property type="component" value="Unassembled WGS sequence"/>
</dbReference>
<dbReference type="PANTHER" id="PTHR14009">
    <property type="entry name" value="LEUCINE ZIPPER-EF-HAND CONTAINING TRANSMEMBRANE PROTEIN"/>
    <property type="match status" value="1"/>
</dbReference>
<sequence>VRSEGSYVTNKDLLKYIKLFEDELTLDNLPANTLRALCRLLNIQPFGSLEIIRFQLSLKLRALRADDQEIALEGGVDTLTVPELQQACRARGMRSLGMSEKRLKEQLKQWLELSLNDKVPPSLLLLSRTIYLPEDITFMDRLKALITSLPDNIAEETRQNLAEIEGDKVSYGARLSLIQNIEKAIDSERKAMEEAEKKEVAKKAEEEKVAAEAAKAVVSAEVETAGELSVELPISNKAPVLKTPQTAILQEEKAVVDATSKLQIDEEHVQSIENVIHGNAISEAKYDIRELKEQINEHNEDLEELDSLMKDLKEPRGAKLLRARVNKMLKKADKLLEKLEEDKKAIGEISESTVDEDKKTK</sequence>
<dbReference type="EMBL" id="UYRX01002588">
    <property type="protein sequence ID" value="VDM93343.1"/>
    <property type="molecule type" value="Genomic_DNA"/>
</dbReference>
<dbReference type="InterPro" id="IPR033122">
    <property type="entry name" value="LETM1-like_RBD"/>
</dbReference>
<dbReference type="Pfam" id="PF26561">
    <property type="entry name" value="LETM1_C"/>
    <property type="match status" value="1"/>
</dbReference>
<dbReference type="InterPro" id="IPR044202">
    <property type="entry name" value="LETM1/MDM38-like"/>
</dbReference>
<dbReference type="GO" id="GO:0005743">
    <property type="term" value="C:mitochondrial inner membrane"/>
    <property type="evidence" value="ECO:0007669"/>
    <property type="project" value="UniProtKB-SubCell"/>
</dbReference>
<evidence type="ECO:0000256" key="2">
    <source>
        <dbReference type="ARBA" id="ARBA00022448"/>
    </source>
</evidence>
<keyword evidence="2" id="KW-0813">Transport</keyword>
<feature type="non-terminal residue" evidence="17">
    <location>
        <position position="361"/>
    </location>
</feature>
<feature type="non-terminal residue" evidence="17">
    <location>
        <position position="1"/>
    </location>
</feature>
<evidence type="ECO:0000259" key="16">
    <source>
        <dbReference type="PROSITE" id="PS51758"/>
    </source>
</evidence>
<keyword evidence="6" id="KW-0999">Mitochondrion inner membrane</keyword>
<evidence type="ECO:0000313" key="18">
    <source>
        <dbReference type="Proteomes" id="UP000277928"/>
    </source>
</evidence>
<comment type="subcellular location">
    <subcellularLocation>
        <location evidence="1">Mitochondrion inner membrane</location>
        <topology evidence="1">Single-pass membrane protein</topology>
    </subcellularLocation>
</comment>
<dbReference type="InterPro" id="IPR059005">
    <property type="entry name" value="LETM1_C"/>
</dbReference>
<dbReference type="AlphaFoldDB" id="A0A3P7JQD5"/>
<evidence type="ECO:0000313" key="17">
    <source>
        <dbReference type="EMBL" id="VDM93343.1"/>
    </source>
</evidence>
<keyword evidence="3" id="KW-0109">Calcium transport</keyword>
<feature type="coiled-coil region" evidence="15">
    <location>
        <begin position="178"/>
        <end position="221"/>
    </location>
</feature>
<gene>
    <name evidence="17" type="ORF">NLS_LOCUS10142</name>
</gene>
<keyword evidence="10 15" id="KW-0175">Coiled coil</keyword>
<evidence type="ECO:0000256" key="8">
    <source>
        <dbReference type="ARBA" id="ARBA00022946"/>
    </source>
</evidence>
<evidence type="ECO:0000256" key="7">
    <source>
        <dbReference type="ARBA" id="ARBA00022837"/>
    </source>
</evidence>
<dbReference type="PROSITE" id="PS51758">
    <property type="entry name" value="LETM1_RBD"/>
    <property type="match status" value="1"/>
</dbReference>
<keyword evidence="9" id="KW-1133">Transmembrane helix</keyword>
<feature type="coiled-coil region" evidence="15">
    <location>
        <begin position="281"/>
        <end position="349"/>
    </location>
</feature>
<evidence type="ECO:0000256" key="15">
    <source>
        <dbReference type="SAM" id="Coils"/>
    </source>
</evidence>
<evidence type="ECO:0000256" key="3">
    <source>
        <dbReference type="ARBA" id="ARBA00022568"/>
    </source>
</evidence>